<dbReference type="Pfam" id="PF18759">
    <property type="entry name" value="Plavaka"/>
    <property type="match status" value="1"/>
</dbReference>
<gene>
    <name evidence="4" type="ORF">GGX14DRAFT_572076</name>
</gene>
<feature type="signal peptide" evidence="3">
    <location>
        <begin position="1"/>
        <end position="18"/>
    </location>
</feature>
<dbReference type="EMBL" id="JARJCW010000063">
    <property type="protein sequence ID" value="KAJ7200313.1"/>
    <property type="molecule type" value="Genomic_DNA"/>
</dbReference>
<dbReference type="PANTHER" id="PTHR13037:SF24">
    <property type="entry name" value="POLYCOMB PROTEIN PCL-RELATED"/>
    <property type="match status" value="1"/>
</dbReference>
<feature type="region of interest" description="Disordered" evidence="2">
    <location>
        <begin position="1482"/>
        <end position="1523"/>
    </location>
</feature>
<feature type="chain" id="PRO_5042281012" evidence="3">
    <location>
        <begin position="19"/>
        <end position="1683"/>
    </location>
</feature>
<sequence>MKTIHLFTVLVLLVMVNCDFCPKTNLKGAGALKIHYKACLGRQQAHAANVGIVQEAEAVREAERAADVTDVQPPPPADIHRDPAPEPAEPVPADPEMPPPPAPFWYRTDPNADGYYKVYPRRPTHDPDNDATIDDLCQSSGLLAVEKAPLTTQALPTFFPFANQTIAWLMSWFYRTPRLSLVSLDKLVHDVILRPGFDKDDLHDFAAVTEQHRLDNSPDTPPGEPPSGWSRGSVTLKIPPPKGMLDLGPLEVVIKDIFYRPLLDVLHEAFEGPSFEHYHTTPFAYRWDPNYDPSDPDDLVDDSTQQLDEGGIPPLPPGHEEVFGEVYYSRKMRKMQAELPKPAPEAPKPYPETIIAAYMFWSDATCLAYLRGKPTARAGYHQAYFPKLPDWVKDRYSAHFHGRTIPADVLMHLKRDLIHGVWKMLLTPEFIDAYRHGIIITCFDKMKRLIFPRFMVYGADYPEKVLLSTIKNLGSCPCPRCFIKKEDIPKMGMKNDMKARRTKARKDVPFWRALVKAARKAIFKGCAITGTAVNKLLKAQSWTPTEASFLPSNAFCKIRDEADPTFNVFDLFVPDLLHEVELGVVKSLLIHTLRLLNAFGGGAIDEFDHRFREVPTFGRFKIRKFHSNVSEMKRLAGRDFEDTLQCILPVIEGLGPTACKKYEGILMDMWFMMCKWHGLAKLRMHTTSTLELFRQTTTELGDIVRRFQQQTSEVRTFELPKETDARKKRAAGTAALIVKLEKKLNLETIKFHSLGDYADMIENINTSDSCTTQNGELLHVDVKISYGRSNKRDADPQIAKMERRLRLLDRMDHRQTAANPENAPVAPTPPRDHHNISDSHKTAWQIGHFPTLEDVPNDVAYDNFVSKLKTHLLRRIEGRTYDGNDGAVQYTPVQLDDILIENRQKLYTHATMRVNYTTYDRQRDQDMVNLRTRSNVMVLSCDDPEVDPHPYWYAKVLQIFHADVRLRGYPPRRMEFLWVRWYTRDTDHRSGWDARRLHRFQFLPHTDPEAFGFLDPNDVVRGAHLIPAFYHGRTKELLPRSYARRPTEEDEDWTPSPFLPTTRRLVYLCLPHRPPNALTRHTRPPVAQYPLLAARAFVAQALTAIRCPLPTSCIIGKTSATGYPFPLLHKSEPIQGKAGSTRSARCFLTPPPAARARSCRVAAPDLRRPRCAGSAAQGRRSMPWPCAYQQRPLASTPPPAHANALAVLRPRRSTTRRQRCAGLGFFLTVCPRPSPTSPVPPSTPNMCMSTCAIPYHPSRADVLPPSKLPFSIGASPEVNWAATARRHCRRRQLQLRCGITAPDEGHGEAEKPQHRTLLTVAGPPAHTRASFVDRDMLMRNLPGSAFVKHRKVGAVGDGYGSDEDDDMEVDEDEPRVVLLDEDFDDSDSESDDEEQAEDGFDSEEDFFLDEDDVEADEQEPEGGDGDDDADAPLRGDDMELDAAGYDPPPPPPAPPARLIPAALAPEHHGAYVEILNGLNFFPQAQPEPAQPRAQAPPPEEPRTTQLARSTRGKKGRKGKKAPQKCSVRNVFELAASGAKWLVRAFNPHRDFDYMSLYGPVAFWGIAPNLNGLPQSEREAREEGIADWRALMEHLDPIAPVLKQIFIDSKVDDEPWEALISVLALAAKEARWHDTGKLKDRQILLVPDPTKHGIFPQLSTERSKSDRGLGHPVLRFMLIPCKHR</sequence>
<feature type="compositionally biased region" description="Low complexity" evidence="2">
    <location>
        <begin position="1482"/>
        <end position="1493"/>
    </location>
</feature>
<organism evidence="4 5">
    <name type="scientific">Mycena pura</name>
    <dbReference type="NCBI Taxonomy" id="153505"/>
    <lineage>
        <taxon>Eukaryota</taxon>
        <taxon>Fungi</taxon>
        <taxon>Dikarya</taxon>
        <taxon>Basidiomycota</taxon>
        <taxon>Agaricomycotina</taxon>
        <taxon>Agaricomycetes</taxon>
        <taxon>Agaricomycetidae</taxon>
        <taxon>Agaricales</taxon>
        <taxon>Marasmiineae</taxon>
        <taxon>Mycenaceae</taxon>
        <taxon>Mycena</taxon>
    </lineage>
</organism>
<name>A0AAD6V449_9AGAR</name>
<dbReference type="InterPro" id="IPR041078">
    <property type="entry name" value="Plavaka"/>
</dbReference>
<feature type="compositionally biased region" description="Pro residues" evidence="2">
    <location>
        <begin position="85"/>
        <end position="103"/>
    </location>
</feature>
<feature type="compositionally biased region" description="Basic residues" evidence="2">
    <location>
        <begin position="1510"/>
        <end position="1522"/>
    </location>
</feature>
<evidence type="ECO:0000313" key="5">
    <source>
        <dbReference type="Proteomes" id="UP001219525"/>
    </source>
</evidence>
<keyword evidence="1" id="KW-0945">Host-virus interaction</keyword>
<keyword evidence="3" id="KW-0732">Signal</keyword>
<comment type="caution">
    <text evidence="4">The sequence shown here is derived from an EMBL/GenBank/DDBJ whole genome shotgun (WGS) entry which is preliminary data.</text>
</comment>
<accession>A0AAD6V449</accession>
<evidence type="ECO:0000313" key="4">
    <source>
        <dbReference type="EMBL" id="KAJ7200313.1"/>
    </source>
</evidence>
<feature type="region of interest" description="Disordered" evidence="2">
    <location>
        <begin position="1380"/>
        <end position="1458"/>
    </location>
</feature>
<dbReference type="PANTHER" id="PTHR13037">
    <property type="entry name" value="FORMIN"/>
    <property type="match status" value="1"/>
</dbReference>
<proteinExistence type="predicted"/>
<feature type="compositionally biased region" description="Acidic residues" evidence="2">
    <location>
        <begin position="1380"/>
        <end position="1430"/>
    </location>
</feature>
<reference evidence="4" key="1">
    <citation type="submission" date="2023-03" db="EMBL/GenBank/DDBJ databases">
        <title>Massive genome expansion in bonnet fungi (Mycena s.s.) driven by repeated elements and novel gene families across ecological guilds.</title>
        <authorList>
            <consortium name="Lawrence Berkeley National Laboratory"/>
            <person name="Harder C.B."/>
            <person name="Miyauchi S."/>
            <person name="Viragh M."/>
            <person name="Kuo A."/>
            <person name="Thoen E."/>
            <person name="Andreopoulos B."/>
            <person name="Lu D."/>
            <person name="Skrede I."/>
            <person name="Drula E."/>
            <person name="Henrissat B."/>
            <person name="Morin E."/>
            <person name="Kohler A."/>
            <person name="Barry K."/>
            <person name="LaButti K."/>
            <person name="Morin E."/>
            <person name="Salamov A."/>
            <person name="Lipzen A."/>
            <person name="Mereny Z."/>
            <person name="Hegedus B."/>
            <person name="Baldrian P."/>
            <person name="Stursova M."/>
            <person name="Weitz H."/>
            <person name="Taylor A."/>
            <person name="Grigoriev I.V."/>
            <person name="Nagy L.G."/>
            <person name="Martin F."/>
            <person name="Kauserud H."/>
        </authorList>
    </citation>
    <scope>NUCLEOTIDE SEQUENCE</scope>
    <source>
        <strain evidence="4">9144</strain>
    </source>
</reference>
<feature type="region of interest" description="Disordered" evidence="2">
    <location>
        <begin position="63"/>
        <end position="104"/>
    </location>
</feature>
<feature type="region of interest" description="Disordered" evidence="2">
    <location>
        <begin position="210"/>
        <end position="234"/>
    </location>
</feature>
<evidence type="ECO:0000256" key="1">
    <source>
        <dbReference type="ARBA" id="ARBA00022581"/>
    </source>
</evidence>
<dbReference type="Proteomes" id="UP001219525">
    <property type="component" value="Unassembled WGS sequence"/>
</dbReference>
<evidence type="ECO:0000256" key="2">
    <source>
        <dbReference type="SAM" id="MobiDB-lite"/>
    </source>
</evidence>
<feature type="region of interest" description="Disordered" evidence="2">
    <location>
        <begin position="816"/>
        <end position="835"/>
    </location>
</feature>
<keyword evidence="5" id="KW-1185">Reference proteome</keyword>
<feature type="compositionally biased region" description="Pro residues" evidence="2">
    <location>
        <begin position="1446"/>
        <end position="1457"/>
    </location>
</feature>
<protein>
    <submittedName>
        <fullName evidence="4">Uncharacterized protein</fullName>
    </submittedName>
</protein>
<evidence type="ECO:0000256" key="3">
    <source>
        <dbReference type="SAM" id="SignalP"/>
    </source>
</evidence>